<keyword evidence="8" id="KW-1185">Reference proteome</keyword>
<evidence type="ECO:0000256" key="5">
    <source>
        <dbReference type="SAM" id="MobiDB-lite"/>
    </source>
</evidence>
<evidence type="ECO:0000256" key="1">
    <source>
        <dbReference type="ARBA" id="ARBA00004141"/>
    </source>
</evidence>
<dbReference type="Proteomes" id="UP000198341">
    <property type="component" value="Chromosome 9"/>
</dbReference>
<dbReference type="EMBL" id="FO082270">
    <property type="protein sequence ID" value="CCO66874.1"/>
    <property type="molecule type" value="Genomic_DNA"/>
</dbReference>
<evidence type="ECO:0000313" key="8">
    <source>
        <dbReference type="Proteomes" id="UP000198341"/>
    </source>
</evidence>
<keyword evidence="3 6" id="KW-1133">Transmembrane helix</keyword>
<feature type="compositionally biased region" description="Low complexity" evidence="5">
    <location>
        <begin position="147"/>
        <end position="161"/>
    </location>
</feature>
<feature type="transmembrane region" description="Helical" evidence="6">
    <location>
        <begin position="32"/>
        <end position="53"/>
    </location>
</feature>
<name>K8FIH8_9CHLO</name>
<keyword evidence="2 6" id="KW-0812">Transmembrane</keyword>
<feature type="transmembrane region" description="Helical" evidence="6">
    <location>
        <begin position="253"/>
        <end position="273"/>
    </location>
</feature>
<evidence type="ECO:0000256" key="2">
    <source>
        <dbReference type="ARBA" id="ARBA00022692"/>
    </source>
</evidence>
<feature type="transmembrane region" description="Helical" evidence="6">
    <location>
        <begin position="293"/>
        <end position="313"/>
    </location>
</feature>
<dbReference type="eggNOG" id="KOG1444">
    <property type="taxonomic scope" value="Eukaryota"/>
</dbReference>
<evidence type="ECO:0008006" key="9">
    <source>
        <dbReference type="Google" id="ProtNLM"/>
    </source>
</evidence>
<dbReference type="AlphaFoldDB" id="K8FIH8"/>
<evidence type="ECO:0000313" key="7">
    <source>
        <dbReference type="EMBL" id="CCO66874.1"/>
    </source>
</evidence>
<evidence type="ECO:0000256" key="3">
    <source>
        <dbReference type="ARBA" id="ARBA00022989"/>
    </source>
</evidence>
<reference evidence="7 8" key="1">
    <citation type="submission" date="2011-10" db="EMBL/GenBank/DDBJ databases">
        <authorList>
            <person name="Genoscope - CEA"/>
        </authorList>
    </citation>
    <scope>NUCLEOTIDE SEQUENCE [LARGE SCALE GENOMIC DNA]</scope>
    <source>
        <strain evidence="7 8">RCC 1105</strain>
    </source>
</reference>
<sequence length="400" mass="44045">MDGKILPLHSPRTPTTTNTNNNGSYNNSNKKIATLCVGYCFSSAFLAIVNKWALMLFPFPSILTFLQYSSSAIAVTILGHFAVVERVRLDWQKARQFTPAVVLFYVSIFTNSKLLQHANVDTFIVFRSCCPLLVLPLEYLFLLKGNKSSSSSNNNRNSNTSDDGEMMSTNSSKSGNASVERGETTLKPKLSSLVTIRQLVSLIAIFLGAIGFVLVDKKFKLHSYFWGVAYVVSMTVDMVLIKKIVTNVDLSTWGLVYYNNVLAMFLFPIAYFISGDYARYPEMIASLSDESNSAVLAISTSCLMGLSISYFGLGARRSVGATTFTVLGVVNKIGTVIINTVIWSHHASPMGLTFLMVCVFGGVVYQQEASKTKKSQRLLHKKRQFLQHQAGGSAAAQQKM</sequence>
<evidence type="ECO:0000256" key="6">
    <source>
        <dbReference type="SAM" id="Phobius"/>
    </source>
</evidence>
<feature type="transmembrane region" description="Helical" evidence="6">
    <location>
        <begin position="348"/>
        <end position="365"/>
    </location>
</feature>
<keyword evidence="4 6" id="KW-0472">Membrane</keyword>
<comment type="subcellular location">
    <subcellularLocation>
        <location evidence="1">Membrane</location>
        <topology evidence="1">Multi-pass membrane protein</topology>
    </subcellularLocation>
</comment>
<accession>K8FIH8</accession>
<dbReference type="KEGG" id="bpg:Bathy09g04020"/>
<dbReference type="RefSeq" id="XP_007511314.1">
    <property type="nucleotide sequence ID" value="XM_007511252.1"/>
</dbReference>
<dbReference type="OrthoDB" id="417037at2759"/>
<feature type="compositionally biased region" description="Polar residues" evidence="5">
    <location>
        <begin position="167"/>
        <end position="177"/>
    </location>
</feature>
<feature type="region of interest" description="Disordered" evidence="5">
    <location>
        <begin position="147"/>
        <end position="182"/>
    </location>
</feature>
<feature type="transmembrane region" description="Helical" evidence="6">
    <location>
        <begin position="65"/>
        <end position="84"/>
    </location>
</feature>
<feature type="transmembrane region" description="Helical" evidence="6">
    <location>
        <begin position="221"/>
        <end position="241"/>
    </location>
</feature>
<feature type="transmembrane region" description="Helical" evidence="6">
    <location>
        <begin position="124"/>
        <end position="143"/>
    </location>
</feature>
<organism evidence="7 8">
    <name type="scientific">Bathycoccus prasinos</name>
    <dbReference type="NCBI Taxonomy" id="41875"/>
    <lineage>
        <taxon>Eukaryota</taxon>
        <taxon>Viridiplantae</taxon>
        <taxon>Chlorophyta</taxon>
        <taxon>Mamiellophyceae</taxon>
        <taxon>Mamiellales</taxon>
        <taxon>Bathycoccaceae</taxon>
        <taxon>Bathycoccus</taxon>
    </lineage>
</organism>
<evidence type="ECO:0000256" key="4">
    <source>
        <dbReference type="ARBA" id="ARBA00023136"/>
    </source>
</evidence>
<dbReference type="GO" id="GO:0016020">
    <property type="term" value="C:membrane"/>
    <property type="evidence" value="ECO:0007669"/>
    <property type="project" value="UniProtKB-SubCell"/>
</dbReference>
<dbReference type="InterPro" id="IPR050186">
    <property type="entry name" value="TPT_transporter"/>
</dbReference>
<proteinExistence type="predicted"/>
<protein>
    <recommendedName>
        <fullName evidence="9">Sugar phosphate transporter domain-containing protein</fullName>
    </recommendedName>
</protein>
<dbReference type="GeneID" id="19013909"/>
<feature type="transmembrane region" description="Helical" evidence="6">
    <location>
        <begin position="196"/>
        <end position="215"/>
    </location>
</feature>
<gene>
    <name evidence="7" type="ORF">Bathy09g04020</name>
</gene>
<dbReference type="PANTHER" id="PTHR11132">
    <property type="entry name" value="SOLUTE CARRIER FAMILY 35"/>
    <property type="match status" value="1"/>
</dbReference>